<dbReference type="Proteomes" id="UP000228920">
    <property type="component" value="Unassembled WGS sequence"/>
</dbReference>
<gene>
    <name evidence="3" type="ORF">COY32_02655</name>
</gene>
<dbReference type="Pfam" id="PF02018">
    <property type="entry name" value="CBM_4_9"/>
    <property type="match status" value="1"/>
</dbReference>
<dbReference type="SUPFAM" id="SSF49785">
    <property type="entry name" value="Galactose-binding domain-like"/>
    <property type="match status" value="1"/>
</dbReference>
<keyword evidence="1" id="KW-0378">Hydrolase</keyword>
<dbReference type="InterPro" id="IPR003305">
    <property type="entry name" value="CenC_carb-bd"/>
</dbReference>
<dbReference type="InterPro" id="IPR008979">
    <property type="entry name" value="Galactose-bd-like_sf"/>
</dbReference>
<dbReference type="Gene3D" id="2.60.120.260">
    <property type="entry name" value="Galactose-binding domain-like"/>
    <property type="match status" value="1"/>
</dbReference>
<dbReference type="EMBL" id="PFNL01000076">
    <property type="protein sequence ID" value="PIZ46860.1"/>
    <property type="molecule type" value="Genomic_DNA"/>
</dbReference>
<sequence>MDFVPTHDLFRLSILAKGININPEAYIDNVSIKESKNLIYNGDMEAQEKWANWSTPGVNEIVLDEGRNSFVTHVISGAGRTAGILQDKMEVLPGETYELSMDMKVGANFAMPMLNITKSLLYNKLADFENAAANLTTAEYGEWAHYSRTFTMPINYDPAKNVFRLSILAKAQAGNTPEFWVDNISIMKVL</sequence>
<comment type="caution">
    <text evidence="3">The sequence shown here is derived from an EMBL/GenBank/DDBJ whole genome shotgun (WGS) entry which is preliminary data.</text>
</comment>
<evidence type="ECO:0000259" key="2">
    <source>
        <dbReference type="Pfam" id="PF02018"/>
    </source>
</evidence>
<organism evidence="3 4">
    <name type="scientific">candidate division WWE3 bacterium CG_4_10_14_0_2_um_filter_41_14</name>
    <dbReference type="NCBI Taxonomy" id="1975072"/>
    <lineage>
        <taxon>Bacteria</taxon>
        <taxon>Katanobacteria</taxon>
    </lineage>
</organism>
<name>A0A2M7TJQ8_UNCKA</name>
<evidence type="ECO:0000256" key="1">
    <source>
        <dbReference type="ARBA" id="ARBA00022801"/>
    </source>
</evidence>
<proteinExistence type="predicted"/>
<evidence type="ECO:0000313" key="3">
    <source>
        <dbReference type="EMBL" id="PIZ46860.1"/>
    </source>
</evidence>
<feature type="domain" description="CBM-cenC" evidence="2">
    <location>
        <begin position="36"/>
        <end position="156"/>
    </location>
</feature>
<accession>A0A2M7TJQ8</accession>
<protein>
    <recommendedName>
        <fullName evidence="2">CBM-cenC domain-containing protein</fullName>
    </recommendedName>
</protein>
<dbReference type="GO" id="GO:0016798">
    <property type="term" value="F:hydrolase activity, acting on glycosyl bonds"/>
    <property type="evidence" value="ECO:0007669"/>
    <property type="project" value="InterPro"/>
</dbReference>
<dbReference type="AlphaFoldDB" id="A0A2M7TJQ8"/>
<evidence type="ECO:0000313" key="4">
    <source>
        <dbReference type="Proteomes" id="UP000228920"/>
    </source>
</evidence>
<reference evidence="4" key="1">
    <citation type="submission" date="2017-09" db="EMBL/GenBank/DDBJ databases">
        <title>Depth-based differentiation of microbial function through sediment-hosted aquifers and enrichment of novel symbionts in the deep terrestrial subsurface.</title>
        <authorList>
            <person name="Probst A.J."/>
            <person name="Ladd B."/>
            <person name="Jarett J.K."/>
            <person name="Geller-Mcgrath D.E."/>
            <person name="Sieber C.M.K."/>
            <person name="Emerson J.B."/>
            <person name="Anantharaman K."/>
            <person name="Thomas B.C."/>
            <person name="Malmstrom R."/>
            <person name="Stieglmeier M."/>
            <person name="Klingl A."/>
            <person name="Woyke T."/>
            <person name="Ryan C.M."/>
            <person name="Banfield J.F."/>
        </authorList>
    </citation>
    <scope>NUCLEOTIDE SEQUENCE [LARGE SCALE GENOMIC DNA]</scope>
</reference>